<dbReference type="PANTHER" id="PTHR45913">
    <property type="entry name" value="EPM2A-INTERACTING PROTEIN 1"/>
    <property type="match status" value="1"/>
</dbReference>
<protein>
    <recommendedName>
        <fullName evidence="4">SCAN domain-containing protein 3</fullName>
    </recommendedName>
</protein>
<accession>A0A7T8QTJ7</accession>
<keyword evidence="3" id="KW-1185">Reference proteome</keyword>
<sequence length="823" mass="92897">MAKYVDSTTSRAAEAAAAAVGAVDEDEDVSEGEAAAAAPLPTDENANSSAMRLLLGHNYVTSSDSGPANEVESKSIAVVETKLHPFPRLATLAKRYLCNISAANLTVNRLRTRLTPEHVDMLIFLNKNGAPKAKPNRHLPVAPAAQQLCALESRMSARRSQLRFMYFERKYICKNVKAKYWHAVNAYRKKPLLLEVGKNKQGTLFPRKENPYITRMKKPPFVRYLNNRTVPPSGREEETEEEPTTSKKKKAAFNRQYHESYLKYGFIATGDSHAPSPLCIICSDRLSNEAMKPSKLLRHLETKHPALKDQPLEYFERKKLEQEGQKQLLRATTSTNASALKASYLVANRIAKAKKPFIIGEELILPATKDICRELLGEAAVKKIAQVPLSASTVTRRIEDIAEDIERQLLERINTSPWYALQVDESTDIDNKAILLVYVRYLYQEDVHEDVLCALSLPTTTTGAELFKSLDDYISEKLKWSFCVGICTDGAAAMTGRLSGLNARIKEVAPECESTHCVIHREMLASRKMPPELNSVMNDVVKVINHIKAHALNSRLFEQLCEEMDAEHRRLLLYTQIRWLSRGRSLARVFELREPLQTFLSEKKSPLAAHFSDEEWVAKLAYLCDIFNLLNELNLSLQGKMTTVFKLADKVAAFKGKLDLGIFDMFQTLAGILEETDPEPSFSQLVHNHLSLLLEEFERYFPTTKDPRTDKEWIRNPFLNKPGKSMSLQEEEQLLEIANDDNHSAGFWIKVTAEYPEISTTALKTLLPFPTTYLCEAGFSAVSTTKTKLRNRLDISNTLRVSLSPITPRWDRLISEKQAQGSH</sequence>
<proteinExistence type="predicted"/>
<reference evidence="3" key="1">
    <citation type="submission" date="2021-01" db="EMBL/GenBank/DDBJ databases">
        <title>Caligus Genome Assembly.</title>
        <authorList>
            <person name="Gallardo-Escarate C."/>
        </authorList>
    </citation>
    <scope>NUCLEOTIDE SEQUENCE [LARGE SCALE GENOMIC DNA]</scope>
</reference>
<feature type="region of interest" description="Disordered" evidence="1">
    <location>
        <begin position="19"/>
        <end position="44"/>
    </location>
</feature>
<dbReference type="SUPFAM" id="SSF53098">
    <property type="entry name" value="Ribonuclease H-like"/>
    <property type="match status" value="1"/>
</dbReference>
<organism evidence="2 3">
    <name type="scientific">Caligus rogercresseyi</name>
    <name type="common">Sea louse</name>
    <dbReference type="NCBI Taxonomy" id="217165"/>
    <lineage>
        <taxon>Eukaryota</taxon>
        <taxon>Metazoa</taxon>
        <taxon>Ecdysozoa</taxon>
        <taxon>Arthropoda</taxon>
        <taxon>Crustacea</taxon>
        <taxon>Multicrustacea</taxon>
        <taxon>Hexanauplia</taxon>
        <taxon>Copepoda</taxon>
        <taxon>Siphonostomatoida</taxon>
        <taxon>Caligidae</taxon>
        <taxon>Caligus</taxon>
    </lineage>
</organism>
<dbReference type="OrthoDB" id="10063846at2759"/>
<feature type="region of interest" description="Disordered" evidence="1">
    <location>
        <begin position="224"/>
        <end position="251"/>
    </location>
</feature>
<evidence type="ECO:0000313" key="2">
    <source>
        <dbReference type="EMBL" id="QQP54529.1"/>
    </source>
</evidence>
<name>A0A7T8QTJ7_CALRO</name>
<dbReference type="InterPro" id="IPR012337">
    <property type="entry name" value="RNaseH-like_sf"/>
</dbReference>
<gene>
    <name evidence="2" type="ORF">FKW44_007386</name>
</gene>
<dbReference type="PANTHER" id="PTHR45913:SF19">
    <property type="entry name" value="LOW QUALITY PROTEIN: ZINC FINGER BED DOMAIN-CONTAINING PROTEIN 5-LIKE"/>
    <property type="match status" value="1"/>
</dbReference>
<evidence type="ECO:0008006" key="4">
    <source>
        <dbReference type="Google" id="ProtNLM"/>
    </source>
</evidence>
<dbReference type="EMBL" id="CP045894">
    <property type="protein sequence ID" value="QQP54529.1"/>
    <property type="molecule type" value="Genomic_DNA"/>
</dbReference>
<evidence type="ECO:0000256" key="1">
    <source>
        <dbReference type="SAM" id="MobiDB-lite"/>
    </source>
</evidence>
<dbReference type="AlphaFoldDB" id="A0A7T8QTJ7"/>
<evidence type="ECO:0000313" key="3">
    <source>
        <dbReference type="Proteomes" id="UP000595437"/>
    </source>
</evidence>
<dbReference type="Proteomes" id="UP000595437">
    <property type="component" value="Chromosome 5"/>
</dbReference>